<sequence>MKTHELLRQVQSIRLRHVAAEQETQQEEDTVMWQHCTRKPVEAAYQHGKRCDYNLADIPADDGHGTNLENTLKLLGKS</sequence>
<dbReference type="EMBL" id="OE842532">
    <property type="protein sequence ID" value="CAD7600409.1"/>
    <property type="molecule type" value="Genomic_DNA"/>
</dbReference>
<organism evidence="1">
    <name type="scientific">Timema genevievae</name>
    <name type="common">Walking stick</name>
    <dbReference type="NCBI Taxonomy" id="629358"/>
    <lineage>
        <taxon>Eukaryota</taxon>
        <taxon>Metazoa</taxon>
        <taxon>Ecdysozoa</taxon>
        <taxon>Arthropoda</taxon>
        <taxon>Hexapoda</taxon>
        <taxon>Insecta</taxon>
        <taxon>Pterygota</taxon>
        <taxon>Neoptera</taxon>
        <taxon>Polyneoptera</taxon>
        <taxon>Phasmatodea</taxon>
        <taxon>Timematodea</taxon>
        <taxon>Timematoidea</taxon>
        <taxon>Timematidae</taxon>
        <taxon>Timema</taxon>
    </lineage>
</organism>
<name>A0A7R9K4A7_TIMGE</name>
<evidence type="ECO:0000313" key="1">
    <source>
        <dbReference type="EMBL" id="CAD7600409.1"/>
    </source>
</evidence>
<gene>
    <name evidence="1" type="ORF">TGEB3V08_LOCUS7632</name>
</gene>
<reference evidence="1" key="1">
    <citation type="submission" date="2020-11" db="EMBL/GenBank/DDBJ databases">
        <authorList>
            <person name="Tran Van P."/>
        </authorList>
    </citation>
    <scope>NUCLEOTIDE SEQUENCE</scope>
</reference>
<dbReference type="AlphaFoldDB" id="A0A7R9K4A7"/>
<proteinExistence type="predicted"/>
<protein>
    <submittedName>
        <fullName evidence="1">Uncharacterized protein</fullName>
    </submittedName>
</protein>
<accession>A0A7R9K4A7</accession>